<dbReference type="InterPro" id="IPR003838">
    <property type="entry name" value="ABC3_permease_C"/>
</dbReference>
<dbReference type="OrthoDB" id="5933722at2"/>
<keyword evidence="2" id="KW-1003">Cell membrane</keyword>
<dbReference type="Proteomes" id="UP000288227">
    <property type="component" value="Unassembled WGS sequence"/>
</dbReference>
<evidence type="ECO:0000256" key="5">
    <source>
        <dbReference type="ARBA" id="ARBA00023136"/>
    </source>
</evidence>
<keyword evidence="4 6" id="KW-1133">Transmembrane helix</keyword>
<dbReference type="Pfam" id="PF12704">
    <property type="entry name" value="MacB_PCD"/>
    <property type="match status" value="1"/>
</dbReference>
<dbReference type="PANTHER" id="PTHR30572">
    <property type="entry name" value="MEMBRANE COMPONENT OF TRANSPORTER-RELATED"/>
    <property type="match status" value="1"/>
</dbReference>
<feature type="transmembrane region" description="Helical" evidence="6">
    <location>
        <begin position="741"/>
        <end position="760"/>
    </location>
</feature>
<evidence type="ECO:0000256" key="6">
    <source>
        <dbReference type="SAM" id="Phobius"/>
    </source>
</evidence>
<feature type="transmembrane region" description="Helical" evidence="6">
    <location>
        <begin position="772"/>
        <end position="793"/>
    </location>
</feature>
<evidence type="ECO:0000256" key="4">
    <source>
        <dbReference type="ARBA" id="ARBA00022989"/>
    </source>
</evidence>
<evidence type="ECO:0000259" key="7">
    <source>
        <dbReference type="Pfam" id="PF02687"/>
    </source>
</evidence>
<evidence type="ECO:0000259" key="8">
    <source>
        <dbReference type="Pfam" id="PF12704"/>
    </source>
</evidence>
<evidence type="ECO:0000256" key="3">
    <source>
        <dbReference type="ARBA" id="ARBA00022692"/>
    </source>
</evidence>
<evidence type="ECO:0000313" key="9">
    <source>
        <dbReference type="EMBL" id="GCC53279.1"/>
    </source>
</evidence>
<dbReference type="InterPro" id="IPR050250">
    <property type="entry name" value="Macrolide_Exporter_MacB"/>
</dbReference>
<feature type="domain" description="ABC3 transporter permease C-terminal" evidence="7">
    <location>
        <begin position="692"/>
        <end position="801"/>
    </location>
</feature>
<comment type="subcellular location">
    <subcellularLocation>
        <location evidence="1">Cell membrane</location>
        <topology evidence="1">Multi-pass membrane protein</topology>
    </subcellularLocation>
</comment>
<feature type="transmembrane region" description="Helical" evidence="6">
    <location>
        <begin position="20"/>
        <end position="41"/>
    </location>
</feature>
<feature type="transmembrane region" description="Helical" evidence="6">
    <location>
        <begin position="689"/>
        <end position="711"/>
    </location>
</feature>
<name>A0A401UEF3_9BACT</name>
<dbReference type="InterPro" id="IPR025857">
    <property type="entry name" value="MacB_PCD"/>
</dbReference>
<reference evidence="9 10" key="1">
    <citation type="submission" date="2018-11" db="EMBL/GenBank/DDBJ databases">
        <title>Chryseotalea sanarue gen. nov., sp., nov., a member of the family Cytophagaceae, isolated from a brackish lake in Hamamatsu Japan.</title>
        <authorList>
            <person name="Maejima Y."/>
            <person name="Iino T."/>
            <person name="Muraguchi Y."/>
            <person name="Fukuda K."/>
            <person name="Ohkuma M."/>
            <person name="Moriuchi R."/>
            <person name="Dohra H."/>
            <person name="Kimbara K."/>
            <person name="Shintani M."/>
        </authorList>
    </citation>
    <scope>NUCLEOTIDE SEQUENCE [LARGE SCALE GENOMIC DNA]</scope>
    <source>
        <strain evidence="9 10">Ys</strain>
    </source>
</reference>
<dbReference type="Pfam" id="PF02687">
    <property type="entry name" value="FtsX"/>
    <property type="match status" value="2"/>
</dbReference>
<protein>
    <submittedName>
        <fullName evidence="9">ABC transporter permease</fullName>
    </submittedName>
</protein>
<dbReference type="PANTHER" id="PTHR30572:SF18">
    <property type="entry name" value="ABC-TYPE MACROLIDE FAMILY EXPORT SYSTEM PERMEASE COMPONENT 2"/>
    <property type="match status" value="1"/>
</dbReference>
<keyword evidence="3 6" id="KW-0812">Transmembrane</keyword>
<dbReference type="RefSeq" id="WP_127123931.1">
    <property type="nucleotide sequence ID" value="NZ_BHXQ01000007.1"/>
</dbReference>
<feature type="transmembrane region" description="Helical" evidence="6">
    <location>
        <begin position="355"/>
        <end position="376"/>
    </location>
</feature>
<evidence type="ECO:0000256" key="1">
    <source>
        <dbReference type="ARBA" id="ARBA00004651"/>
    </source>
</evidence>
<comment type="caution">
    <text evidence="9">The sequence shown here is derived from an EMBL/GenBank/DDBJ whole genome shotgun (WGS) entry which is preliminary data.</text>
</comment>
<organism evidence="9 10">
    <name type="scientific">Chryseotalea sanaruensis</name>
    <dbReference type="NCBI Taxonomy" id="2482724"/>
    <lineage>
        <taxon>Bacteria</taxon>
        <taxon>Pseudomonadati</taxon>
        <taxon>Bacteroidota</taxon>
        <taxon>Cytophagia</taxon>
        <taxon>Cytophagales</taxon>
        <taxon>Chryseotaleaceae</taxon>
        <taxon>Chryseotalea</taxon>
    </lineage>
</organism>
<keyword evidence="10" id="KW-1185">Reference proteome</keyword>
<dbReference type="GO" id="GO:0022857">
    <property type="term" value="F:transmembrane transporter activity"/>
    <property type="evidence" value="ECO:0007669"/>
    <property type="project" value="TreeGrafter"/>
</dbReference>
<feature type="transmembrane region" description="Helical" evidence="6">
    <location>
        <begin position="396"/>
        <end position="421"/>
    </location>
</feature>
<dbReference type="GO" id="GO:0005886">
    <property type="term" value="C:plasma membrane"/>
    <property type="evidence" value="ECO:0007669"/>
    <property type="project" value="UniProtKB-SubCell"/>
</dbReference>
<feature type="domain" description="MacB-like periplasmic core" evidence="8">
    <location>
        <begin position="21"/>
        <end position="247"/>
    </location>
</feature>
<feature type="transmembrane region" description="Helical" evidence="6">
    <location>
        <begin position="300"/>
        <end position="319"/>
    </location>
</feature>
<feature type="transmembrane region" description="Helical" evidence="6">
    <location>
        <begin position="442"/>
        <end position="462"/>
    </location>
</feature>
<accession>A0A401UEF3</accession>
<sequence length="812" mass="91084">MLTNYIKVALRSIFRNKLTAFINIAGLALALLCALMIYLYVDDELQYDRYNSKADRIYRVTRNFLSPDGSVNLHLGHVAPPFGPLLKNDFGDFEEVVRTLQTRSLVAYRIEGEEVKSFNEERLFYAEPELFQVFDIQISDGNPGKLLRDPFTAMLSKTTAKKYFGDETAIGKTLRLGNNYDIAVTGVFDDLPLQAHWHPEILLSFSTLNDSTIYGRSRLETNWGNNSFGTYVLVKEGFDQKRTEAQFPDFLDKHMGPLFAANNSPLPSSFTNIFMQKLTDIHLHSQLDSEVETNGNITNVYMMSVIGIFIVLIACFNFVNLSTARATKRAKEVGMRKVSGALKQQLITQYLSESVLIALFALVIALGFSWIALQWLNDFTGKSISLNLLGNLRLAASVILFTVLIGTIAGIYPAFIISGFQPVQILKGQKGSAGSKGGIRKTLVVAQFTISIVLMIATAITFQQLNYLNNRDLGYAKDQVITLRYFSDLTESYDAFYNETMNHSSIKNISRSSRIPTGRLLDSQGAAQIQQGDSMTTANVILKNVRIDFEFFDTYAIPFVAGRNFSKEIKSDDSLGFVLNEAAVKMLGLSNEDVLTRDFQYGNVKGRVLGVVRDFHFESLHEEIIPMVFHPAAFYNRISVKVAGNDMQEAIAHLEKVWKNFIPHRPFEYDFLSMQYSQLYEAEQKQGQLFTTFSVLAIVIACLGLFGLATFNTMQRVKEIGIRKVLGASTTHIVGILSKEIILLVIIANLISWPLAWYFMDKWLDGFAYKVNLNLGIFALATFAALLIALLTVSSQTIKAALTNPSKTLRYE</sequence>
<dbReference type="AlphaFoldDB" id="A0A401UEF3"/>
<evidence type="ECO:0000313" key="10">
    <source>
        <dbReference type="Proteomes" id="UP000288227"/>
    </source>
</evidence>
<gene>
    <name evidence="9" type="ORF">SanaruYs_35220</name>
</gene>
<proteinExistence type="predicted"/>
<keyword evidence="5 6" id="KW-0472">Membrane</keyword>
<feature type="domain" description="ABC3 transporter permease C-terminal" evidence="7">
    <location>
        <begin position="305"/>
        <end position="421"/>
    </location>
</feature>
<evidence type="ECO:0000256" key="2">
    <source>
        <dbReference type="ARBA" id="ARBA00022475"/>
    </source>
</evidence>
<dbReference type="EMBL" id="BHXQ01000007">
    <property type="protein sequence ID" value="GCC53279.1"/>
    <property type="molecule type" value="Genomic_DNA"/>
</dbReference>